<sequence length="77" mass="8978">MHYLKLKSKRYEDLNRNDIQLNKYIQCSRKQEFSQGHAGSEVKKLRCSFLSFHGHMIPLVDMAKLFASPLNLLLNSP</sequence>
<organism evidence="1 2">
    <name type="scientific">Salix dunnii</name>
    <dbReference type="NCBI Taxonomy" id="1413687"/>
    <lineage>
        <taxon>Eukaryota</taxon>
        <taxon>Viridiplantae</taxon>
        <taxon>Streptophyta</taxon>
        <taxon>Embryophyta</taxon>
        <taxon>Tracheophyta</taxon>
        <taxon>Spermatophyta</taxon>
        <taxon>Magnoliopsida</taxon>
        <taxon>eudicotyledons</taxon>
        <taxon>Gunneridae</taxon>
        <taxon>Pentapetalae</taxon>
        <taxon>rosids</taxon>
        <taxon>fabids</taxon>
        <taxon>Malpighiales</taxon>
        <taxon>Salicaceae</taxon>
        <taxon>Saliceae</taxon>
        <taxon>Salix</taxon>
    </lineage>
</organism>
<evidence type="ECO:0000313" key="1">
    <source>
        <dbReference type="EMBL" id="KAF9666002.1"/>
    </source>
</evidence>
<comment type="caution">
    <text evidence="1">The sequence shown here is derived from an EMBL/GenBank/DDBJ whole genome shotgun (WGS) entry which is preliminary data.</text>
</comment>
<accession>A0A835J7G8</accession>
<dbReference type="Proteomes" id="UP000657918">
    <property type="component" value="Chromosome 16"/>
</dbReference>
<dbReference type="AlphaFoldDB" id="A0A835J7G8"/>
<keyword evidence="2" id="KW-1185">Reference proteome</keyword>
<evidence type="ECO:0000313" key="2">
    <source>
        <dbReference type="Proteomes" id="UP000657918"/>
    </source>
</evidence>
<gene>
    <name evidence="1" type="ORF">SADUNF_Sadunf16G0183600</name>
</gene>
<reference evidence="1 2" key="1">
    <citation type="submission" date="2020-10" db="EMBL/GenBank/DDBJ databases">
        <title>Plant Genome Project.</title>
        <authorList>
            <person name="Zhang R.-G."/>
        </authorList>
    </citation>
    <scope>NUCLEOTIDE SEQUENCE [LARGE SCALE GENOMIC DNA]</scope>
    <source>
        <strain evidence="1">FAFU-HL-1</strain>
        <tissue evidence="1">Leaf</tissue>
    </source>
</reference>
<proteinExistence type="predicted"/>
<name>A0A835J7G8_9ROSI</name>
<dbReference type="EMBL" id="JADGMS010000016">
    <property type="protein sequence ID" value="KAF9666002.1"/>
    <property type="molecule type" value="Genomic_DNA"/>
</dbReference>
<protein>
    <submittedName>
        <fullName evidence="1">Uncharacterized protein</fullName>
    </submittedName>
</protein>